<proteinExistence type="predicted"/>
<dbReference type="AlphaFoldDB" id="A0A2V3J2L2"/>
<organism evidence="1 2">
    <name type="scientific">Gracilariopsis chorda</name>
    <dbReference type="NCBI Taxonomy" id="448386"/>
    <lineage>
        <taxon>Eukaryota</taxon>
        <taxon>Rhodophyta</taxon>
        <taxon>Florideophyceae</taxon>
        <taxon>Rhodymeniophycidae</taxon>
        <taxon>Gracilariales</taxon>
        <taxon>Gracilariaceae</taxon>
        <taxon>Gracilariopsis</taxon>
    </lineage>
</organism>
<comment type="caution">
    <text evidence="1">The sequence shown here is derived from an EMBL/GenBank/DDBJ whole genome shotgun (WGS) entry which is preliminary data.</text>
</comment>
<evidence type="ECO:0000313" key="1">
    <source>
        <dbReference type="EMBL" id="PXF48237.1"/>
    </source>
</evidence>
<protein>
    <recommendedName>
        <fullName evidence="3">L-2-amino-thiazoline-4-carboxylic acid hydrolase</fullName>
    </recommendedName>
</protein>
<dbReference type="OrthoDB" id="4402at2759"/>
<dbReference type="EMBL" id="NBIV01000015">
    <property type="protein sequence ID" value="PXF48237.1"/>
    <property type="molecule type" value="Genomic_DNA"/>
</dbReference>
<evidence type="ECO:0008006" key="3">
    <source>
        <dbReference type="Google" id="ProtNLM"/>
    </source>
</evidence>
<dbReference type="Proteomes" id="UP000247409">
    <property type="component" value="Unassembled WGS sequence"/>
</dbReference>
<sequence length="289" mass="33123">MRCSSIFRDVIYRTSFLARGVNLGKPPHQRAAYFYRSLTQAHLQATQSPDDIMNMSSNRATRFVYLRTLPLVKQPELQDEVDAIAKSIEDGTQKLCAKYIETVTDDRAAVHLHTTALAIATHRVLSPRIKNEIRLCNIIRSGFGAVPVPDRNVSDEERKAVESGGKTRPDFWIVRAALWFSFDRMAAVRRMTANMMRDFGSTFETSTEDDEIDEQSRHNFFVKKCYYNELCRAEDVPHLTKIFCALDKAIYSPITADSHGISFTLDKTLADQSMHESNERCEFRFVQHK</sequence>
<dbReference type="STRING" id="448386.A0A2V3J2L2"/>
<keyword evidence="2" id="KW-1185">Reference proteome</keyword>
<reference evidence="1 2" key="1">
    <citation type="journal article" date="2018" name="Mol. Biol. Evol.">
        <title>Analysis of the draft genome of the red seaweed Gracilariopsis chorda provides insights into genome size evolution in Rhodophyta.</title>
        <authorList>
            <person name="Lee J."/>
            <person name="Yang E.C."/>
            <person name="Graf L."/>
            <person name="Yang J.H."/>
            <person name="Qiu H."/>
            <person name="Zel Zion U."/>
            <person name="Chan C.X."/>
            <person name="Stephens T.G."/>
            <person name="Weber A.P.M."/>
            <person name="Boo G.H."/>
            <person name="Boo S.M."/>
            <person name="Kim K.M."/>
            <person name="Shin Y."/>
            <person name="Jung M."/>
            <person name="Lee S.J."/>
            <person name="Yim H.S."/>
            <person name="Lee J.H."/>
            <person name="Bhattacharya D."/>
            <person name="Yoon H.S."/>
        </authorList>
    </citation>
    <scope>NUCLEOTIDE SEQUENCE [LARGE SCALE GENOMIC DNA]</scope>
    <source>
        <strain evidence="1 2">SKKU-2015</strain>
        <tissue evidence="1">Whole body</tissue>
    </source>
</reference>
<gene>
    <name evidence="1" type="ORF">BWQ96_01926</name>
</gene>
<dbReference type="InterPro" id="IPR026002">
    <property type="entry name" value="ATC_hydrolase-like"/>
</dbReference>
<evidence type="ECO:0000313" key="2">
    <source>
        <dbReference type="Proteomes" id="UP000247409"/>
    </source>
</evidence>
<name>A0A2V3J2L2_9FLOR</name>
<accession>A0A2V3J2L2</accession>
<dbReference type="Pfam" id="PF14196">
    <property type="entry name" value="ATC_hydrolase"/>
    <property type="match status" value="1"/>
</dbReference>